<keyword evidence="1" id="KW-0812">Transmembrane</keyword>
<proteinExistence type="predicted"/>
<feature type="transmembrane region" description="Helical" evidence="1">
    <location>
        <begin position="201"/>
        <end position="229"/>
    </location>
</feature>
<dbReference type="RefSeq" id="WP_013854418.1">
    <property type="nucleotide sequence ID" value="NZ_CP061341.1"/>
</dbReference>
<accession>A0AAX3UEZ3</accession>
<evidence type="ECO:0000313" key="3">
    <source>
        <dbReference type="EMBL" id="WGO86065.1"/>
    </source>
</evidence>
<dbReference type="Proteomes" id="UP001242513">
    <property type="component" value="Chromosome"/>
</dbReference>
<name>A0AAX3UEZ3_9LACO</name>
<reference evidence="3" key="3">
    <citation type="submission" date="2023-04" db="EMBL/GenBank/DDBJ databases">
        <authorList>
            <person name="Wang Y."/>
        </authorList>
    </citation>
    <scope>NUCLEOTIDE SEQUENCE</scope>
    <source>
        <strain evidence="3">ZW18</strain>
    </source>
</reference>
<dbReference type="GeneID" id="72687287"/>
<feature type="transmembrane region" description="Helical" evidence="1">
    <location>
        <begin position="7"/>
        <end position="29"/>
    </location>
</feature>
<dbReference type="AlphaFoldDB" id="A0AAX3UEZ3"/>
<reference evidence="2 4" key="1">
    <citation type="submission" date="2016-10" db="EMBL/GenBank/DDBJ databases">
        <authorList>
            <person name="Varghese N."/>
            <person name="Submissions S."/>
        </authorList>
    </citation>
    <scope>NUCLEOTIDE SEQUENCE [LARGE SCALE GENOMIC DNA]</scope>
    <source>
        <strain evidence="2 4">ATCC 43761</strain>
    </source>
</reference>
<dbReference type="EMBL" id="CP123735">
    <property type="protein sequence ID" value="WGO86065.1"/>
    <property type="molecule type" value="Genomic_DNA"/>
</dbReference>
<keyword evidence="1" id="KW-1133">Transmembrane helix</keyword>
<keyword evidence="4" id="KW-1185">Reference proteome</keyword>
<evidence type="ECO:0000256" key="1">
    <source>
        <dbReference type="SAM" id="Phobius"/>
    </source>
</evidence>
<gene>
    <name evidence="3" type="ORF">QEJ78_00795</name>
    <name evidence="2" type="ORF">SAMN02983011_00503</name>
</gene>
<feature type="transmembrane region" description="Helical" evidence="1">
    <location>
        <begin position="144"/>
        <end position="165"/>
    </location>
</feature>
<dbReference type="EMBL" id="FMXC01000003">
    <property type="protein sequence ID" value="SDA42795.1"/>
    <property type="molecule type" value="Genomic_DNA"/>
</dbReference>
<feature type="transmembrane region" description="Helical" evidence="1">
    <location>
        <begin position="172"/>
        <end position="189"/>
    </location>
</feature>
<protein>
    <recommendedName>
        <fullName evidence="6">Integral membrane protein</fullName>
    </recommendedName>
</protein>
<reference evidence="3" key="2">
    <citation type="journal article" date="2022" name="Food Funct.">
        <title>Lactobacillus kefiranofaciens ZW18 from Kefir enhances the anti-tumor effect of anti-programmed cell death 1 (PD-1) immunotherapy by modulating the gut microbiota.</title>
        <authorList>
            <person name="Zhao J."/>
            <person name="Wang Y."/>
            <person name="Wang J."/>
            <person name="Lv M."/>
            <person name="Zhou C."/>
            <person name="Jia L."/>
            <person name="Geng W."/>
        </authorList>
    </citation>
    <scope>NUCLEOTIDE SEQUENCE</scope>
    <source>
        <strain evidence="3">ZW18</strain>
    </source>
</reference>
<organism evidence="3 5">
    <name type="scientific">Lactobacillus kefiranofaciens</name>
    <dbReference type="NCBI Taxonomy" id="267818"/>
    <lineage>
        <taxon>Bacteria</taxon>
        <taxon>Bacillati</taxon>
        <taxon>Bacillota</taxon>
        <taxon>Bacilli</taxon>
        <taxon>Lactobacillales</taxon>
        <taxon>Lactobacillaceae</taxon>
        <taxon>Lactobacillus</taxon>
    </lineage>
</organism>
<evidence type="ECO:0008006" key="6">
    <source>
        <dbReference type="Google" id="ProtNLM"/>
    </source>
</evidence>
<dbReference type="Proteomes" id="UP000181860">
    <property type="component" value="Unassembled WGS sequence"/>
</dbReference>
<evidence type="ECO:0000313" key="4">
    <source>
        <dbReference type="Proteomes" id="UP000181860"/>
    </source>
</evidence>
<evidence type="ECO:0000313" key="5">
    <source>
        <dbReference type="Proteomes" id="UP001242513"/>
    </source>
</evidence>
<evidence type="ECO:0000313" key="2">
    <source>
        <dbReference type="EMBL" id="SDA42795.1"/>
    </source>
</evidence>
<keyword evidence="1" id="KW-0472">Membrane</keyword>
<sequence length="238" mass="26526">MKYIKTIVLRVVMIICAFISAYLLLTSVISLKINDTHAMGRAVIDRVVEDSDNPNLKAGIQFLETSGLEETLLKQLPKKYQIDMSYADLYRLCEKYDKQGKLTVNDLNLSSKSKLEEIINEYLVKQVNNKLKERAADVDHAITIYKYSIFIVILLFLLAIILIALGRSSAAVPLVLASLGSFVALWYAANEMMTTLQTQVYSGIVVTLSQGIWAGLAIGVLAVIIWPILLKLTKGIKQ</sequence>